<evidence type="ECO:0000259" key="4">
    <source>
        <dbReference type="PROSITE" id="PS50949"/>
    </source>
</evidence>
<dbReference type="Gene3D" id="1.20.120.530">
    <property type="entry name" value="GntR ligand-binding domain-like"/>
    <property type="match status" value="1"/>
</dbReference>
<keyword evidence="1" id="KW-0805">Transcription regulation</keyword>
<dbReference type="Pfam" id="PF00392">
    <property type="entry name" value="GntR"/>
    <property type="match status" value="1"/>
</dbReference>
<sequence>MGKYQTKYEKLIANEPVLNKRAYNIIKHRIIFDQLHPGQRLSVARLAEELSISRTPVAVALSTLERDGYVVVYPQRGTFVRELTPFELEIIFHARSALGKLVIQSAGHLIDRSELEVFYGEFKRFRSMKYINNADLMELFYIDVEFHRLLDECIPGIIHDETKVIADLTMNSRYLAYRSRFGGASDETIKELCCDHHIQIIECLLKNDVEKAAEAFVTDVECGWKGTKL</sequence>
<evidence type="ECO:0000313" key="5">
    <source>
        <dbReference type="EMBL" id="HJA70806.1"/>
    </source>
</evidence>
<evidence type="ECO:0000313" key="6">
    <source>
        <dbReference type="Proteomes" id="UP000823900"/>
    </source>
</evidence>
<dbReference type="InterPro" id="IPR036390">
    <property type="entry name" value="WH_DNA-bd_sf"/>
</dbReference>
<evidence type="ECO:0000256" key="2">
    <source>
        <dbReference type="ARBA" id="ARBA00023125"/>
    </source>
</evidence>
<dbReference type="EMBL" id="DWZA01000040">
    <property type="protein sequence ID" value="HJA70806.1"/>
    <property type="molecule type" value="Genomic_DNA"/>
</dbReference>
<reference evidence="5" key="1">
    <citation type="journal article" date="2021" name="PeerJ">
        <title>Extensive microbial diversity within the chicken gut microbiome revealed by metagenomics and culture.</title>
        <authorList>
            <person name="Gilroy R."/>
            <person name="Ravi A."/>
            <person name="Getino M."/>
            <person name="Pursley I."/>
            <person name="Horton D.L."/>
            <person name="Alikhan N.F."/>
            <person name="Baker D."/>
            <person name="Gharbi K."/>
            <person name="Hall N."/>
            <person name="Watson M."/>
            <person name="Adriaenssens E.M."/>
            <person name="Foster-Nyarko E."/>
            <person name="Jarju S."/>
            <person name="Secka A."/>
            <person name="Antonio M."/>
            <person name="Oren A."/>
            <person name="Chaudhuri R.R."/>
            <person name="La Ragione R."/>
            <person name="Hildebrand F."/>
            <person name="Pallen M.J."/>
        </authorList>
    </citation>
    <scope>NUCLEOTIDE SEQUENCE</scope>
    <source>
        <strain evidence="5">CHK178-16964</strain>
    </source>
</reference>
<dbReference type="PANTHER" id="PTHR43537:SF51">
    <property type="entry name" value="HTH-TYPE TRANSCRIPTIONAL REGULATOR LGOR-RELATED"/>
    <property type="match status" value="1"/>
</dbReference>
<dbReference type="SMART" id="SM00345">
    <property type="entry name" value="HTH_GNTR"/>
    <property type="match status" value="1"/>
</dbReference>
<keyword evidence="3" id="KW-0804">Transcription</keyword>
<dbReference type="PROSITE" id="PS50949">
    <property type="entry name" value="HTH_GNTR"/>
    <property type="match status" value="1"/>
</dbReference>
<evidence type="ECO:0000256" key="1">
    <source>
        <dbReference type="ARBA" id="ARBA00023015"/>
    </source>
</evidence>
<comment type="caution">
    <text evidence="5">The sequence shown here is derived from an EMBL/GenBank/DDBJ whole genome shotgun (WGS) entry which is preliminary data.</text>
</comment>
<dbReference type="Gene3D" id="1.10.10.10">
    <property type="entry name" value="Winged helix-like DNA-binding domain superfamily/Winged helix DNA-binding domain"/>
    <property type="match status" value="1"/>
</dbReference>
<dbReference type="PANTHER" id="PTHR43537">
    <property type="entry name" value="TRANSCRIPTIONAL REGULATOR, GNTR FAMILY"/>
    <property type="match status" value="1"/>
</dbReference>
<dbReference type="GO" id="GO:0003700">
    <property type="term" value="F:DNA-binding transcription factor activity"/>
    <property type="evidence" value="ECO:0007669"/>
    <property type="project" value="InterPro"/>
</dbReference>
<dbReference type="Proteomes" id="UP000823900">
    <property type="component" value="Unassembled WGS sequence"/>
</dbReference>
<keyword evidence="2" id="KW-0238">DNA-binding</keyword>
<feature type="domain" description="HTH gntR-type" evidence="4">
    <location>
        <begin position="16"/>
        <end position="83"/>
    </location>
</feature>
<accession>A0A9D2HG87</accession>
<dbReference type="SUPFAM" id="SSF48008">
    <property type="entry name" value="GntR ligand-binding domain-like"/>
    <property type="match status" value="1"/>
</dbReference>
<gene>
    <name evidence="5" type="ORF">IAA07_04395</name>
</gene>
<evidence type="ECO:0000256" key="3">
    <source>
        <dbReference type="ARBA" id="ARBA00023163"/>
    </source>
</evidence>
<dbReference type="CDD" id="cd07377">
    <property type="entry name" value="WHTH_GntR"/>
    <property type="match status" value="1"/>
</dbReference>
<organism evidence="5 6">
    <name type="scientific">Candidatus Lachnoclostridium stercoravium</name>
    <dbReference type="NCBI Taxonomy" id="2838633"/>
    <lineage>
        <taxon>Bacteria</taxon>
        <taxon>Bacillati</taxon>
        <taxon>Bacillota</taxon>
        <taxon>Clostridia</taxon>
        <taxon>Lachnospirales</taxon>
        <taxon>Lachnospiraceae</taxon>
    </lineage>
</organism>
<reference evidence="5" key="2">
    <citation type="submission" date="2021-04" db="EMBL/GenBank/DDBJ databases">
        <authorList>
            <person name="Gilroy R."/>
        </authorList>
    </citation>
    <scope>NUCLEOTIDE SEQUENCE</scope>
    <source>
        <strain evidence="5">CHK178-16964</strain>
    </source>
</reference>
<dbReference type="GO" id="GO:0003677">
    <property type="term" value="F:DNA binding"/>
    <property type="evidence" value="ECO:0007669"/>
    <property type="project" value="UniProtKB-KW"/>
</dbReference>
<name>A0A9D2HG87_9FIRM</name>
<dbReference type="InterPro" id="IPR008920">
    <property type="entry name" value="TF_FadR/GntR_C"/>
</dbReference>
<proteinExistence type="predicted"/>
<dbReference type="AlphaFoldDB" id="A0A9D2HG87"/>
<dbReference type="SUPFAM" id="SSF46785">
    <property type="entry name" value="Winged helix' DNA-binding domain"/>
    <property type="match status" value="1"/>
</dbReference>
<dbReference type="InterPro" id="IPR036388">
    <property type="entry name" value="WH-like_DNA-bd_sf"/>
</dbReference>
<protein>
    <submittedName>
        <fullName evidence="5">GntR family transcriptional regulator</fullName>
    </submittedName>
</protein>
<dbReference type="InterPro" id="IPR000524">
    <property type="entry name" value="Tscrpt_reg_HTH_GntR"/>
</dbReference>